<dbReference type="GO" id="GO:0035556">
    <property type="term" value="P:intracellular signal transduction"/>
    <property type="evidence" value="ECO:0007669"/>
    <property type="project" value="TreeGrafter"/>
</dbReference>
<dbReference type="Pfam" id="PF00069">
    <property type="entry name" value="Pkinase"/>
    <property type="match status" value="1"/>
</dbReference>
<comment type="similarity">
    <text evidence="1">Belongs to the protein kinase superfamily. CAMK Ser/Thr protein kinase family. NIM1 subfamily.</text>
</comment>
<feature type="domain" description="Protein kinase" evidence="8">
    <location>
        <begin position="385"/>
        <end position="749"/>
    </location>
</feature>
<feature type="region of interest" description="Disordered" evidence="7">
    <location>
        <begin position="283"/>
        <end position="302"/>
    </location>
</feature>
<evidence type="ECO:0000256" key="2">
    <source>
        <dbReference type="ARBA" id="ARBA00022527"/>
    </source>
</evidence>
<dbReference type="SMART" id="SM00220">
    <property type="entry name" value="S_TKc"/>
    <property type="match status" value="1"/>
</dbReference>
<evidence type="ECO:0000256" key="1">
    <source>
        <dbReference type="ARBA" id="ARBA00010791"/>
    </source>
</evidence>
<keyword evidence="3" id="KW-0808">Transferase</keyword>
<dbReference type="InterPro" id="IPR011009">
    <property type="entry name" value="Kinase-like_dom_sf"/>
</dbReference>
<dbReference type="AlphaFoldDB" id="A0A0C2WS41"/>
<dbReference type="HOGENOM" id="CLU_008775_1_0_1"/>
<reference evidence="9 10" key="1">
    <citation type="submission" date="2014-04" db="EMBL/GenBank/DDBJ databases">
        <authorList>
            <consortium name="DOE Joint Genome Institute"/>
            <person name="Kuo A."/>
            <person name="Zuccaro A."/>
            <person name="Kohler A."/>
            <person name="Nagy L.G."/>
            <person name="Floudas D."/>
            <person name="Copeland A."/>
            <person name="Barry K.W."/>
            <person name="Cichocki N."/>
            <person name="Veneault-Fourrey C."/>
            <person name="LaButti K."/>
            <person name="Lindquist E.A."/>
            <person name="Lipzen A."/>
            <person name="Lundell T."/>
            <person name="Morin E."/>
            <person name="Murat C."/>
            <person name="Sun H."/>
            <person name="Tunlid A."/>
            <person name="Henrissat B."/>
            <person name="Grigoriev I.V."/>
            <person name="Hibbett D.S."/>
            <person name="Martin F."/>
            <person name="Nordberg H.P."/>
            <person name="Cantor M.N."/>
            <person name="Hua S.X."/>
        </authorList>
    </citation>
    <scope>NUCLEOTIDE SEQUENCE [LARGE SCALE GENOMIC DNA]</scope>
    <source>
        <strain evidence="9 10">MAFF 305830</strain>
    </source>
</reference>
<accession>A0A0C2WS41</accession>
<feature type="region of interest" description="Disordered" evidence="7">
    <location>
        <begin position="411"/>
        <end position="445"/>
    </location>
</feature>
<dbReference type="InterPro" id="IPR008271">
    <property type="entry name" value="Ser/Thr_kinase_AS"/>
</dbReference>
<evidence type="ECO:0000256" key="4">
    <source>
        <dbReference type="ARBA" id="ARBA00022741"/>
    </source>
</evidence>
<dbReference type="GO" id="GO:0005737">
    <property type="term" value="C:cytoplasm"/>
    <property type="evidence" value="ECO:0007669"/>
    <property type="project" value="TreeGrafter"/>
</dbReference>
<feature type="compositionally biased region" description="Low complexity" evidence="7">
    <location>
        <begin position="230"/>
        <end position="239"/>
    </location>
</feature>
<dbReference type="PROSITE" id="PS50011">
    <property type="entry name" value="PROTEIN_KINASE_DOM"/>
    <property type="match status" value="1"/>
</dbReference>
<evidence type="ECO:0000259" key="8">
    <source>
        <dbReference type="PROSITE" id="PS50011"/>
    </source>
</evidence>
<organism evidence="9 10">
    <name type="scientific">Serendipita vermifera MAFF 305830</name>
    <dbReference type="NCBI Taxonomy" id="933852"/>
    <lineage>
        <taxon>Eukaryota</taxon>
        <taxon>Fungi</taxon>
        <taxon>Dikarya</taxon>
        <taxon>Basidiomycota</taxon>
        <taxon>Agaricomycotina</taxon>
        <taxon>Agaricomycetes</taxon>
        <taxon>Sebacinales</taxon>
        <taxon>Serendipitaceae</taxon>
        <taxon>Serendipita</taxon>
    </lineage>
</organism>
<evidence type="ECO:0000313" key="9">
    <source>
        <dbReference type="EMBL" id="KIM28978.1"/>
    </source>
</evidence>
<dbReference type="SUPFAM" id="SSF56112">
    <property type="entry name" value="Protein kinase-like (PK-like)"/>
    <property type="match status" value="1"/>
</dbReference>
<dbReference type="Gene3D" id="1.10.510.10">
    <property type="entry name" value="Transferase(Phosphotransferase) domain 1"/>
    <property type="match status" value="1"/>
</dbReference>
<keyword evidence="4" id="KW-0547">Nucleotide-binding</keyword>
<dbReference type="GO" id="GO:0005524">
    <property type="term" value="F:ATP binding"/>
    <property type="evidence" value="ECO:0007669"/>
    <property type="project" value="UniProtKB-KW"/>
</dbReference>
<protein>
    <recommendedName>
        <fullName evidence="8">Protein kinase domain-containing protein</fullName>
    </recommendedName>
</protein>
<keyword evidence="10" id="KW-1185">Reference proteome</keyword>
<dbReference type="STRING" id="933852.A0A0C2WS41"/>
<feature type="region of interest" description="Disordered" evidence="7">
    <location>
        <begin position="44"/>
        <end position="190"/>
    </location>
</feature>
<dbReference type="GO" id="GO:0004674">
    <property type="term" value="F:protein serine/threonine kinase activity"/>
    <property type="evidence" value="ECO:0007669"/>
    <property type="project" value="UniProtKB-KW"/>
</dbReference>
<feature type="compositionally biased region" description="Acidic residues" evidence="7">
    <location>
        <begin position="780"/>
        <end position="789"/>
    </location>
</feature>
<dbReference type="PANTHER" id="PTHR24346">
    <property type="entry name" value="MAP/MICROTUBULE AFFINITY-REGULATING KINASE"/>
    <property type="match status" value="1"/>
</dbReference>
<dbReference type="PANTHER" id="PTHR24346:SF82">
    <property type="entry name" value="KP78A-RELATED"/>
    <property type="match status" value="1"/>
</dbReference>
<feature type="compositionally biased region" description="Polar residues" evidence="7">
    <location>
        <begin position="58"/>
        <end position="67"/>
    </location>
</feature>
<keyword evidence="6" id="KW-0067">ATP-binding</keyword>
<evidence type="ECO:0000256" key="5">
    <source>
        <dbReference type="ARBA" id="ARBA00022777"/>
    </source>
</evidence>
<feature type="region of interest" description="Disordered" evidence="7">
    <location>
        <begin position="311"/>
        <end position="356"/>
    </location>
</feature>
<dbReference type="InterPro" id="IPR000719">
    <property type="entry name" value="Prot_kinase_dom"/>
</dbReference>
<evidence type="ECO:0000256" key="3">
    <source>
        <dbReference type="ARBA" id="ARBA00022679"/>
    </source>
</evidence>
<dbReference type="EMBL" id="KN824290">
    <property type="protein sequence ID" value="KIM28978.1"/>
    <property type="molecule type" value="Genomic_DNA"/>
</dbReference>
<gene>
    <name evidence="9" type="ORF">M408DRAFT_329021</name>
</gene>
<name>A0A0C2WS41_SERVB</name>
<feature type="region of interest" description="Disordered" evidence="7">
    <location>
        <begin position="218"/>
        <end position="246"/>
    </location>
</feature>
<dbReference type="OrthoDB" id="289250at2759"/>
<dbReference type="Proteomes" id="UP000054097">
    <property type="component" value="Unassembled WGS sequence"/>
</dbReference>
<dbReference type="PROSITE" id="PS00108">
    <property type="entry name" value="PROTEIN_KINASE_ST"/>
    <property type="match status" value="1"/>
</dbReference>
<evidence type="ECO:0000313" key="10">
    <source>
        <dbReference type="Proteomes" id="UP000054097"/>
    </source>
</evidence>
<sequence length="805" mass="87665">MDAIAARQQRIDSSKLHASRWDGFPRPSWGFNAASANSLHVTNIPTAAPPARTPSPMLSDTSHSFTGPVSPLPSPLLTPQLDLEPPATPGTKTKAFFGSSWKSLIPKPATPPKLKRHSASSTDNPDGPRPRSPAPVDIPTSNGRRDSGEDQQAPITPPPLQSQTNSFFNTPSKYVPSPPPSIRHFSPDEKPESVAAALRLHLARLSPARVQPMIVTEDSPDSLAHDGSHSRSSSHSSSGHGHGYGGVYNKPPRDFVYWTPESSDLSRSSSRSSVSGIRRDFAFTPLNPSSSYSPSTHTSSPFTRLRELDEATVPTSPSELLTPRPNDVIPDSGTPRDHTGPMSSSGPAPPCPSPQAHALVRRETQRNPSECHLQAGMTIGDEAPLVLVRLLGQGAFSSVWLARDVEDRLIPPGPRQRRRKSVSTARKEGDAAAVPGLRPAATQPPTRLGVLNELDGEGAILPSTIHASRRGRPMEAPSKVGKLVAVKMLDRTLCDVNDRTRISFVREVEVLRHISHPSIVAFLHAFTVSAYHCVVLEHIGGGELFELINSDENHARMTTPVLRRMWGELCRAVGWLHGVAIVHRDIKLENILLTVNPFLQSEPIELDMLPQPLIKLTDFGLARFIETKQPMLTTRCGSECYAAPELVLGQPYDGRQTDAWACGIVLYALAVRSLPFDAPSSERTSTGGGGGSRRKYLVRIAKCEYSWPSPESEEARLATDDLKSVVSRLLVRDPSKRAAIRDLWDEPFMRAVGAPSPPWRIAARRAVEEEEAGLSPRNGDEDEFDEDGMLVDAHDIDSIASQELL</sequence>
<feature type="compositionally biased region" description="Low complexity" evidence="7">
    <location>
        <begin position="284"/>
        <end position="302"/>
    </location>
</feature>
<keyword evidence="5" id="KW-0418">Kinase</keyword>
<reference evidence="10" key="2">
    <citation type="submission" date="2015-01" db="EMBL/GenBank/DDBJ databases">
        <title>Evolutionary Origins and Diversification of the Mycorrhizal Mutualists.</title>
        <authorList>
            <consortium name="DOE Joint Genome Institute"/>
            <consortium name="Mycorrhizal Genomics Consortium"/>
            <person name="Kohler A."/>
            <person name="Kuo A."/>
            <person name="Nagy L.G."/>
            <person name="Floudas D."/>
            <person name="Copeland A."/>
            <person name="Barry K.W."/>
            <person name="Cichocki N."/>
            <person name="Veneault-Fourrey C."/>
            <person name="LaButti K."/>
            <person name="Lindquist E.A."/>
            <person name="Lipzen A."/>
            <person name="Lundell T."/>
            <person name="Morin E."/>
            <person name="Murat C."/>
            <person name="Riley R."/>
            <person name="Ohm R."/>
            <person name="Sun H."/>
            <person name="Tunlid A."/>
            <person name="Henrissat B."/>
            <person name="Grigoriev I.V."/>
            <person name="Hibbett D.S."/>
            <person name="Martin F."/>
        </authorList>
    </citation>
    <scope>NUCLEOTIDE SEQUENCE [LARGE SCALE GENOMIC DNA]</scope>
    <source>
        <strain evidence="10">MAFF 305830</strain>
    </source>
</reference>
<keyword evidence="2" id="KW-0723">Serine/threonine-protein kinase</keyword>
<evidence type="ECO:0000256" key="7">
    <source>
        <dbReference type="SAM" id="MobiDB-lite"/>
    </source>
</evidence>
<feature type="region of interest" description="Disordered" evidence="7">
    <location>
        <begin position="767"/>
        <end position="805"/>
    </location>
</feature>
<evidence type="ECO:0000256" key="6">
    <source>
        <dbReference type="ARBA" id="ARBA00022840"/>
    </source>
</evidence>
<proteinExistence type="inferred from homology"/>
<feature type="compositionally biased region" description="Polar residues" evidence="7">
    <location>
        <begin position="161"/>
        <end position="172"/>
    </location>
</feature>